<keyword evidence="1" id="KW-0812">Transmembrane</keyword>
<feature type="transmembrane region" description="Helical" evidence="1">
    <location>
        <begin position="12"/>
        <end position="32"/>
    </location>
</feature>
<proteinExistence type="predicted"/>
<reference evidence="2" key="1">
    <citation type="submission" date="2014-11" db="EMBL/GenBank/DDBJ databases">
        <authorList>
            <person name="Amaro Gonzalez C."/>
        </authorList>
    </citation>
    <scope>NUCLEOTIDE SEQUENCE</scope>
</reference>
<evidence type="ECO:0000256" key="1">
    <source>
        <dbReference type="SAM" id="Phobius"/>
    </source>
</evidence>
<organism evidence="2">
    <name type="scientific">Anguilla anguilla</name>
    <name type="common">European freshwater eel</name>
    <name type="synonym">Muraena anguilla</name>
    <dbReference type="NCBI Taxonomy" id="7936"/>
    <lineage>
        <taxon>Eukaryota</taxon>
        <taxon>Metazoa</taxon>
        <taxon>Chordata</taxon>
        <taxon>Craniata</taxon>
        <taxon>Vertebrata</taxon>
        <taxon>Euteleostomi</taxon>
        <taxon>Actinopterygii</taxon>
        <taxon>Neopterygii</taxon>
        <taxon>Teleostei</taxon>
        <taxon>Anguilliformes</taxon>
        <taxon>Anguillidae</taxon>
        <taxon>Anguilla</taxon>
    </lineage>
</organism>
<accession>A0A0E9V9V5</accession>
<sequence length="39" mass="4119">MVKPPDKNGFTSLFAANAAGLILPCLSLVSLFKSYSSDD</sequence>
<name>A0A0E9V9V5_ANGAN</name>
<reference evidence="2" key="2">
    <citation type="journal article" date="2015" name="Fish Shellfish Immunol.">
        <title>Early steps in the European eel (Anguilla anguilla)-Vibrio vulnificus interaction in the gills: Role of the RtxA13 toxin.</title>
        <authorList>
            <person name="Callol A."/>
            <person name="Pajuelo D."/>
            <person name="Ebbesson L."/>
            <person name="Teles M."/>
            <person name="MacKenzie S."/>
            <person name="Amaro C."/>
        </authorList>
    </citation>
    <scope>NUCLEOTIDE SEQUENCE</scope>
</reference>
<protein>
    <submittedName>
        <fullName evidence="2">Uncharacterized protein</fullName>
    </submittedName>
</protein>
<dbReference type="EMBL" id="GBXM01039077">
    <property type="protein sequence ID" value="JAH69500.1"/>
    <property type="molecule type" value="Transcribed_RNA"/>
</dbReference>
<keyword evidence="1" id="KW-0472">Membrane</keyword>
<evidence type="ECO:0000313" key="2">
    <source>
        <dbReference type="EMBL" id="JAH74008.1"/>
    </source>
</evidence>
<dbReference type="AlphaFoldDB" id="A0A0E9V9V5"/>
<keyword evidence="1" id="KW-1133">Transmembrane helix</keyword>
<dbReference type="EMBL" id="GBXM01034569">
    <property type="protein sequence ID" value="JAH74008.1"/>
    <property type="molecule type" value="Transcribed_RNA"/>
</dbReference>